<dbReference type="Gene3D" id="3.80.10.10">
    <property type="entry name" value="Ribonuclease Inhibitor"/>
    <property type="match status" value="1"/>
</dbReference>
<evidence type="ECO:0008006" key="3">
    <source>
        <dbReference type="Google" id="ProtNLM"/>
    </source>
</evidence>
<evidence type="ECO:0000313" key="1">
    <source>
        <dbReference type="EnsemblMetazoa" id="tetur120g00040.1"/>
    </source>
</evidence>
<dbReference type="Proteomes" id="UP000015104">
    <property type="component" value="Unassembled WGS sequence"/>
</dbReference>
<protein>
    <recommendedName>
        <fullName evidence="3">F-box domain-containing protein</fullName>
    </recommendedName>
</protein>
<dbReference type="InterPro" id="IPR032675">
    <property type="entry name" value="LRR_dom_sf"/>
</dbReference>
<dbReference type="AlphaFoldDB" id="T1KI21"/>
<dbReference type="EMBL" id="CAEY01000082">
    <property type="status" value="NOT_ANNOTATED_CDS"/>
    <property type="molecule type" value="Genomic_DNA"/>
</dbReference>
<reference evidence="2" key="1">
    <citation type="submission" date="2011-08" db="EMBL/GenBank/DDBJ databases">
        <authorList>
            <person name="Rombauts S."/>
        </authorList>
    </citation>
    <scope>NUCLEOTIDE SEQUENCE</scope>
    <source>
        <strain evidence="2">London</strain>
    </source>
</reference>
<dbReference type="SUPFAM" id="SSF52047">
    <property type="entry name" value="RNI-like"/>
    <property type="match status" value="1"/>
</dbReference>
<proteinExistence type="predicted"/>
<name>T1KI21_TETUR</name>
<dbReference type="EnsemblMetazoa" id="tetur120g00040.1">
    <property type="protein sequence ID" value="tetur120g00040.1"/>
    <property type="gene ID" value="tetur120g00040"/>
</dbReference>
<evidence type="ECO:0000313" key="2">
    <source>
        <dbReference type="Proteomes" id="UP000015104"/>
    </source>
</evidence>
<sequence>GSRILCRKWEELIIYRLSKVKYIFGNESGHSSPATVHIGEAKFLESHSILQYVPNLRVLDLLFQDAFSLRTYNQAHEIIDKSKKLKGLIFYSIVVPDLASYWETPEMVAIFDPIATWYKKFARFSSKVKQLFVESAPINHLAYGLHFYEDLVLKNVEILEYESSYWFGSDCLRDDYFVGYSLLDFCPSLKSVHLYDISVNEANNTNKINLLLRDLVIEYAGESSMSFDSLRNFLSKYAKLKHLAIRNYSNIGDANLIDLMRLLPHLVILDLRRSPGITESSEKIVQSYCKSHGRTIEFHFSCGETAAIPEIPPPQRTNRLVEGFDFMKHCFFKHFHELPMLMDTINE</sequence>
<keyword evidence="2" id="KW-1185">Reference proteome</keyword>
<organism evidence="1 2">
    <name type="scientific">Tetranychus urticae</name>
    <name type="common">Two-spotted spider mite</name>
    <dbReference type="NCBI Taxonomy" id="32264"/>
    <lineage>
        <taxon>Eukaryota</taxon>
        <taxon>Metazoa</taxon>
        <taxon>Ecdysozoa</taxon>
        <taxon>Arthropoda</taxon>
        <taxon>Chelicerata</taxon>
        <taxon>Arachnida</taxon>
        <taxon>Acari</taxon>
        <taxon>Acariformes</taxon>
        <taxon>Trombidiformes</taxon>
        <taxon>Prostigmata</taxon>
        <taxon>Eleutherengona</taxon>
        <taxon>Raphignathae</taxon>
        <taxon>Tetranychoidea</taxon>
        <taxon>Tetranychidae</taxon>
        <taxon>Tetranychus</taxon>
    </lineage>
</organism>
<accession>T1KI21</accession>
<dbReference type="HOGENOM" id="CLU_029073_0_0_1"/>
<reference evidence="1" key="2">
    <citation type="submission" date="2015-06" db="UniProtKB">
        <authorList>
            <consortium name="EnsemblMetazoa"/>
        </authorList>
    </citation>
    <scope>IDENTIFICATION</scope>
</reference>